<organism evidence="1 2">
    <name type="scientific">Perkinsus olseni</name>
    <name type="common">Perkinsus atlanticus</name>
    <dbReference type="NCBI Taxonomy" id="32597"/>
    <lineage>
        <taxon>Eukaryota</taxon>
        <taxon>Sar</taxon>
        <taxon>Alveolata</taxon>
        <taxon>Perkinsozoa</taxon>
        <taxon>Perkinsea</taxon>
        <taxon>Perkinsida</taxon>
        <taxon>Perkinsidae</taxon>
        <taxon>Perkinsus</taxon>
    </lineage>
</organism>
<feature type="non-terminal residue" evidence="1">
    <location>
        <position position="72"/>
    </location>
</feature>
<sequence>MNGWDDYIITFKRAIEKYQTGTSLEALDRAVEAVVGDEARFNRLTMNSLTYLVTFSEEYRRECLDKMQEMMK</sequence>
<comment type="caution">
    <text evidence="1">The sequence shown here is derived from an EMBL/GenBank/DDBJ whole genome shotgun (WGS) entry which is preliminary data.</text>
</comment>
<accession>A0A7J6TFJ7</accession>
<dbReference type="AlphaFoldDB" id="A0A7J6TFJ7"/>
<dbReference type="EMBL" id="JABANO010011186">
    <property type="protein sequence ID" value="KAF4743885.1"/>
    <property type="molecule type" value="Genomic_DNA"/>
</dbReference>
<name>A0A7J6TFJ7_PEROL</name>
<reference evidence="1 2" key="1">
    <citation type="submission" date="2020-04" db="EMBL/GenBank/DDBJ databases">
        <title>Perkinsus olseni comparative genomics.</title>
        <authorList>
            <person name="Bogema D.R."/>
        </authorList>
    </citation>
    <scope>NUCLEOTIDE SEQUENCE [LARGE SCALE GENOMIC DNA]</scope>
    <source>
        <strain evidence="1 2">ATCC PRA-207</strain>
    </source>
</reference>
<protein>
    <submittedName>
        <fullName evidence="1">Uncharacterized protein</fullName>
    </submittedName>
</protein>
<dbReference type="Proteomes" id="UP000553632">
    <property type="component" value="Unassembled WGS sequence"/>
</dbReference>
<keyword evidence="2" id="KW-1185">Reference proteome</keyword>
<proteinExistence type="predicted"/>
<gene>
    <name evidence="1" type="ORF">FOZ63_018363</name>
</gene>
<evidence type="ECO:0000313" key="2">
    <source>
        <dbReference type="Proteomes" id="UP000553632"/>
    </source>
</evidence>
<evidence type="ECO:0000313" key="1">
    <source>
        <dbReference type="EMBL" id="KAF4743885.1"/>
    </source>
</evidence>